<feature type="transmembrane region" description="Helical" evidence="2">
    <location>
        <begin position="9"/>
        <end position="27"/>
    </location>
</feature>
<proteinExistence type="inferred from homology"/>
<reference evidence="4 6" key="2">
    <citation type="submission" date="2016-09" db="EMBL/GenBank/DDBJ databases">
        <authorList>
            <consortium name="Pathogen Informatics"/>
            <person name="Sun Q."/>
            <person name="Inoue M."/>
        </authorList>
    </citation>
    <scope>NUCLEOTIDE SEQUENCE [LARGE SCALE GENOMIC DNA]</scope>
    <source>
        <strain evidence="4 6">82C</strain>
    </source>
</reference>
<keyword evidence="6" id="KW-1185">Reference proteome</keyword>
<dbReference type="Pfam" id="PF01832">
    <property type="entry name" value="Glucosaminidase"/>
    <property type="match status" value="1"/>
</dbReference>
<evidence type="ECO:0000259" key="3">
    <source>
        <dbReference type="SMART" id="SM00047"/>
    </source>
</evidence>
<dbReference type="EMBL" id="FMPI01000005">
    <property type="protein sequence ID" value="SCS70971.1"/>
    <property type="molecule type" value="Genomic_DNA"/>
</dbReference>
<name>A0A1D4KAG6_9STAP</name>
<comment type="similarity">
    <text evidence="1">In the N-terminal section; belongs to the N-acetylmuramoyl-L-alanine amidase 2 family.</text>
</comment>
<evidence type="ECO:0000313" key="5">
    <source>
        <dbReference type="EMBL" id="SCS77817.1"/>
    </source>
</evidence>
<evidence type="ECO:0000256" key="1">
    <source>
        <dbReference type="ARBA" id="ARBA00006088"/>
    </source>
</evidence>
<dbReference type="GO" id="GO:0004040">
    <property type="term" value="F:amidase activity"/>
    <property type="evidence" value="ECO:0007669"/>
    <property type="project" value="InterPro"/>
</dbReference>
<keyword evidence="2" id="KW-1133">Transmembrane helix</keyword>
<protein>
    <submittedName>
        <fullName evidence="5">Glucosaminidase</fullName>
    </submittedName>
</protein>
<sequence length="258" mass="29449">MNDNIKRKMPLFIIILIAMIFAVLFIINETHLFDNQKTHTFNEAVEKQVGAGTLNMTEKDGQFVEASKTDVKNAMAVDSDKGNLNHMDISEKVPMSEQELNDMLKDKGILKGKGKTFLKAQDKYEVNVIYLVSHALVETGNGKSELAKGIEDKGKKYYNFYGIGAFDENAVHTGSSYAKKQSWTSPEKAIMGGAKFVRNNYFENKQLSLYQMRWHPSSPGEHQYASDIEWDENIATFMKLYYDKLGIKKDHVNKDYYL</sequence>
<dbReference type="RefSeq" id="WP_069995192.1">
    <property type="nucleotide sequence ID" value="NZ_FMPG01000003.1"/>
</dbReference>
<dbReference type="OrthoDB" id="9816557at2"/>
<keyword evidence="2" id="KW-0472">Membrane</keyword>
<organism evidence="5 7">
    <name type="scientific">Staphylococcus caeli</name>
    <dbReference type="NCBI Taxonomy" id="2201815"/>
    <lineage>
        <taxon>Bacteria</taxon>
        <taxon>Bacillati</taxon>
        <taxon>Bacillota</taxon>
        <taxon>Bacilli</taxon>
        <taxon>Bacillales</taxon>
        <taxon>Staphylococcaceae</taxon>
        <taxon>Staphylococcus</taxon>
    </lineage>
</organism>
<evidence type="ECO:0000313" key="7">
    <source>
        <dbReference type="Proteomes" id="UP000095768"/>
    </source>
</evidence>
<accession>A0A1D4KAG6</accession>
<evidence type="ECO:0000313" key="4">
    <source>
        <dbReference type="EMBL" id="SCS70971.1"/>
    </source>
</evidence>
<feature type="domain" description="Mannosyl-glycoprotein endo-beta-N-acetylglucosamidase-like" evidence="3">
    <location>
        <begin position="102"/>
        <end position="250"/>
    </location>
</feature>
<dbReference type="InterPro" id="IPR002901">
    <property type="entry name" value="MGlyc_endo_b_GlcNAc-like_dom"/>
</dbReference>
<dbReference type="EMBL" id="FMPG01000003">
    <property type="protein sequence ID" value="SCS77817.1"/>
    <property type="molecule type" value="Genomic_DNA"/>
</dbReference>
<keyword evidence="2" id="KW-0812">Transmembrane</keyword>
<dbReference type="SMART" id="SM00047">
    <property type="entry name" value="LYZ2"/>
    <property type="match status" value="1"/>
</dbReference>
<evidence type="ECO:0000256" key="2">
    <source>
        <dbReference type="SAM" id="Phobius"/>
    </source>
</evidence>
<reference evidence="5 7" key="1">
    <citation type="submission" date="2016-09" db="EMBL/GenBank/DDBJ databases">
        <authorList>
            <consortium name="Pathogen Informatics"/>
        </authorList>
    </citation>
    <scope>NUCLEOTIDE SEQUENCE [LARGE SCALE GENOMIC DNA]</scope>
    <source>
        <strain evidence="5 7">82B</strain>
    </source>
</reference>
<gene>
    <name evidence="5" type="primary">atl_2</name>
    <name evidence="4" type="synonym">atl_3</name>
    <name evidence="5" type="ORF">SAMEA2297795_01123</name>
    <name evidence="4" type="ORF">SAMEA2297796_00980</name>
</gene>
<dbReference type="Proteomes" id="UP000095768">
    <property type="component" value="Unassembled WGS sequence"/>
</dbReference>
<evidence type="ECO:0000313" key="6">
    <source>
        <dbReference type="Proteomes" id="UP000095412"/>
    </source>
</evidence>
<dbReference type="Gene3D" id="1.10.530.10">
    <property type="match status" value="1"/>
</dbReference>
<dbReference type="Proteomes" id="UP000095412">
    <property type="component" value="Unassembled WGS sequence"/>
</dbReference>
<dbReference type="AlphaFoldDB" id="A0A1D4KAG6"/>